<feature type="compositionally biased region" description="Basic and acidic residues" evidence="1">
    <location>
        <begin position="512"/>
        <end position="526"/>
    </location>
</feature>
<proteinExistence type="predicted"/>
<feature type="compositionally biased region" description="Basic and acidic residues" evidence="1">
    <location>
        <begin position="1076"/>
        <end position="1085"/>
    </location>
</feature>
<feature type="compositionally biased region" description="Polar residues" evidence="1">
    <location>
        <begin position="1008"/>
        <end position="1020"/>
    </location>
</feature>
<feature type="region of interest" description="Disordered" evidence="1">
    <location>
        <begin position="510"/>
        <end position="537"/>
    </location>
</feature>
<dbReference type="PANTHER" id="PTHR48148:SF2">
    <property type="entry name" value="PA14 DOMAIN-CONTAINING PROTEIN"/>
    <property type="match status" value="1"/>
</dbReference>
<evidence type="ECO:0000313" key="2">
    <source>
        <dbReference type="EMBL" id="KAH0551080.1"/>
    </source>
</evidence>
<feature type="region of interest" description="Disordered" evidence="1">
    <location>
        <begin position="753"/>
        <end position="825"/>
    </location>
</feature>
<accession>A0A9P8IBL0</accession>
<feature type="region of interest" description="Disordered" evidence="1">
    <location>
        <begin position="1008"/>
        <end position="1121"/>
    </location>
</feature>
<feature type="compositionally biased region" description="Basic and acidic residues" evidence="1">
    <location>
        <begin position="654"/>
        <end position="671"/>
    </location>
</feature>
<comment type="caution">
    <text evidence="2">The sequence shown here is derived from an EMBL/GenBank/DDBJ whole genome shotgun (WGS) entry which is preliminary data.</text>
</comment>
<dbReference type="EMBL" id="JAGHQM010002216">
    <property type="protein sequence ID" value="KAH0551080.1"/>
    <property type="molecule type" value="Genomic_DNA"/>
</dbReference>
<organism evidence="2 3">
    <name type="scientific">Trichoglossum hirsutum</name>
    <dbReference type="NCBI Taxonomy" id="265104"/>
    <lineage>
        <taxon>Eukaryota</taxon>
        <taxon>Fungi</taxon>
        <taxon>Dikarya</taxon>
        <taxon>Ascomycota</taxon>
        <taxon>Pezizomycotina</taxon>
        <taxon>Geoglossomycetes</taxon>
        <taxon>Geoglossales</taxon>
        <taxon>Geoglossaceae</taxon>
        <taxon>Trichoglossum</taxon>
    </lineage>
</organism>
<gene>
    <name evidence="2" type="ORF">GP486_007572</name>
</gene>
<feature type="compositionally biased region" description="Basic and acidic residues" evidence="1">
    <location>
        <begin position="718"/>
        <end position="734"/>
    </location>
</feature>
<feature type="region of interest" description="Disordered" evidence="1">
    <location>
        <begin position="221"/>
        <end position="276"/>
    </location>
</feature>
<feature type="compositionally biased region" description="Basic and acidic residues" evidence="1">
    <location>
        <begin position="600"/>
        <end position="613"/>
    </location>
</feature>
<reference evidence="2" key="1">
    <citation type="submission" date="2021-03" db="EMBL/GenBank/DDBJ databases">
        <title>Comparative genomics and phylogenomic investigation of the class Geoglossomycetes provide insights into ecological specialization and systematics.</title>
        <authorList>
            <person name="Melie T."/>
            <person name="Pirro S."/>
            <person name="Miller A.N."/>
            <person name="Quandt A."/>
        </authorList>
    </citation>
    <scope>NUCLEOTIDE SEQUENCE</scope>
    <source>
        <strain evidence="2">CAQ_001_2017</strain>
    </source>
</reference>
<feature type="region of interest" description="Disordered" evidence="1">
    <location>
        <begin position="291"/>
        <end position="488"/>
    </location>
</feature>
<feature type="compositionally biased region" description="Basic and acidic residues" evidence="1">
    <location>
        <begin position="143"/>
        <end position="162"/>
    </location>
</feature>
<feature type="region of interest" description="Disordered" evidence="1">
    <location>
        <begin position="960"/>
        <end position="983"/>
    </location>
</feature>
<feature type="compositionally biased region" description="Pro residues" evidence="1">
    <location>
        <begin position="1024"/>
        <end position="1035"/>
    </location>
</feature>
<feature type="compositionally biased region" description="Low complexity" evidence="1">
    <location>
        <begin position="698"/>
        <end position="707"/>
    </location>
</feature>
<feature type="compositionally biased region" description="Low complexity" evidence="1">
    <location>
        <begin position="1103"/>
        <end position="1113"/>
    </location>
</feature>
<feature type="compositionally biased region" description="Polar residues" evidence="1">
    <location>
        <begin position="432"/>
        <end position="448"/>
    </location>
</feature>
<protein>
    <submittedName>
        <fullName evidence="2">Uncharacterized protein</fullName>
    </submittedName>
</protein>
<feature type="compositionally biased region" description="Basic and acidic residues" evidence="1">
    <location>
        <begin position="469"/>
        <end position="488"/>
    </location>
</feature>
<evidence type="ECO:0000256" key="1">
    <source>
        <dbReference type="SAM" id="MobiDB-lite"/>
    </source>
</evidence>
<feature type="region of interest" description="Disordered" evidence="1">
    <location>
        <begin position="121"/>
        <end position="162"/>
    </location>
</feature>
<dbReference type="PANTHER" id="PTHR48148">
    <property type="entry name" value="KERATINOCYTE PROLINE-RICH PROTEIN"/>
    <property type="match status" value="1"/>
</dbReference>
<feature type="compositionally biased region" description="Low complexity" evidence="1">
    <location>
        <begin position="1036"/>
        <end position="1060"/>
    </location>
</feature>
<name>A0A9P8IBL0_9PEZI</name>
<evidence type="ECO:0000313" key="3">
    <source>
        <dbReference type="Proteomes" id="UP000750711"/>
    </source>
</evidence>
<keyword evidence="3" id="KW-1185">Reference proteome</keyword>
<feature type="compositionally biased region" description="Low complexity" evidence="1">
    <location>
        <begin position="392"/>
        <end position="402"/>
    </location>
</feature>
<feature type="region of interest" description="Disordered" evidence="1">
    <location>
        <begin position="600"/>
        <end position="734"/>
    </location>
</feature>
<dbReference type="AlphaFoldDB" id="A0A9P8IBL0"/>
<sequence length="1168" mass="128722">MLPPELSASHRPLPLHLSKSALHALRRAPQLSALVLVGTGSFPANRVVARQRRGCFFGRHRVWSSRLDPSFQRYLERRRKALKHRYAEALHRKSFWEGEPNRPTRPFWKLSSSWGVPLRDGNLASSRPGVRWASSDDGTPQGAKDDPGGRRQDDGTRRGRLERRMEEIRRMVDEDPFRALFGYRMRNLSRYSSDGAREDLSSLLNWGRRSCSVIMSRFSARDRSGQDGVGGRAGASESKSDIEGNDRTNAASEDSSKRRPDRSSPQATTTDEFEFDPITMRRVAKRAKADLDAVDSAPGSHELLTEIFEKPPSGYGARSPTPLGAVTAHEDPVDAEPSKYTPASSSDGAHLPSNPAPPTEQPQDTADAKLSKYRAKNSRLEREGSTGRNAVPKSNNPSPSKSIDAGAPSLSPTDIPKVRDFEIPPEPPFEGSQASAKPSQFLYDSSGPQVEDLDLLTPSDVRSSAGILRGRDAEAPAEKQQDRERLEDEFRKIARREDSCFDEAEAMKVLQKSRDRQGATPGKDESDAVPWIQEATRSQDVAVEEAAAVEGLEGDIYDRTPQGLETCYDREIKAQRALLQEADGYDETPQGLEMSYVREAEQKRVEEGTDGHGKAPRRLQTSLNRKVEDQAVSGSSEPDIYGYATRPTGLETSYTREMEGQKEQTEDKTQRPELAWEANDGFAPGVEDGPVQTAGAESSSSSSSSSSTQREYSIWENKNPKRAAEESTRQRDKDLAKEIKAIYEDTYGVIDAEHRMQPLQNQKASDEVSSETSADEVPDRNLNVKPLDRLDESRNTSGDDGWEAEVLAQSPPPPTPIPIPIPQESNIPEHHRAEELATRREEQEQILHEEVKEVDDFLHDVQSELDAIKAKSPSPAHANSYPVVYKIIAYDPATNKLTSGSTTSSTDSEILSPSEVIPRLTNPAKFLPSLTALRKEGYEIVSGGKNVLVFKRVHEGPFIEEEDPLPDEHLPPPSHLTSSSLYPHVNPIDGTTVTGNFASPTGFVNHDSIFSSPFTDTDTLPLQEEPPPPPSPQPSPSSTSPSPSSPSSSPLPLFPSSSSSPPSPPSPSPLAAARSPTDKVRREEAVFSGKSKWQHQDVTHYHQQQQQQQQQQQSTAEPNKEKVKKAAKRVFWVGLWVAACSYAVGVTGEFFRTGGADGAGPQWFSGFH</sequence>
<feature type="compositionally biased region" description="Pro residues" evidence="1">
    <location>
        <begin position="810"/>
        <end position="821"/>
    </location>
</feature>
<dbReference type="Proteomes" id="UP000750711">
    <property type="component" value="Unassembled WGS sequence"/>
</dbReference>